<comment type="similarity">
    <text evidence="1 2">Belongs to the metallophosphoesterase superfamily. YfcE family.</text>
</comment>
<dbReference type="AlphaFoldDB" id="A0A9D1VWG0"/>
<evidence type="ECO:0000256" key="1">
    <source>
        <dbReference type="ARBA" id="ARBA00008950"/>
    </source>
</evidence>
<evidence type="ECO:0000259" key="3">
    <source>
        <dbReference type="Pfam" id="PF12850"/>
    </source>
</evidence>
<dbReference type="EC" id="3.1.4.-" evidence="2"/>
<dbReference type="Proteomes" id="UP000824243">
    <property type="component" value="Unassembled WGS sequence"/>
</dbReference>
<comment type="caution">
    <text evidence="4">The sequence shown here is derived from an EMBL/GenBank/DDBJ whole genome shotgun (WGS) entry which is preliminary data.</text>
</comment>
<comment type="cofactor">
    <cofactor evidence="2">
        <name>a divalent metal cation</name>
        <dbReference type="ChEBI" id="CHEBI:60240"/>
    </cofactor>
</comment>
<name>A0A9D1VWG0_9FIRM</name>
<dbReference type="InterPro" id="IPR000979">
    <property type="entry name" value="Phosphodiesterase_MJ0936/Vps29"/>
</dbReference>
<sequence>MRVLIISDTHGRHTGLDRALEEAGNIDLFIHLGDVEGGEEYINAVVDCEKHMVRGNNDFFSDLPREEEFYIGKYKVFITHGHAYYVSLDPEYITEEGAARKADIVMFGHTHKPYLEQKDGITVLNPGSISFPRQEGRKGSYMIMEIDEGGEPSFEQRYLEPLA</sequence>
<reference evidence="4" key="1">
    <citation type="journal article" date="2021" name="PeerJ">
        <title>Extensive microbial diversity within the chicken gut microbiome revealed by metagenomics and culture.</title>
        <authorList>
            <person name="Gilroy R."/>
            <person name="Ravi A."/>
            <person name="Getino M."/>
            <person name="Pursley I."/>
            <person name="Horton D.L."/>
            <person name="Alikhan N.F."/>
            <person name="Baker D."/>
            <person name="Gharbi K."/>
            <person name="Hall N."/>
            <person name="Watson M."/>
            <person name="Adriaenssens E.M."/>
            <person name="Foster-Nyarko E."/>
            <person name="Jarju S."/>
            <person name="Secka A."/>
            <person name="Antonio M."/>
            <person name="Oren A."/>
            <person name="Chaudhuri R.R."/>
            <person name="La Ragione R."/>
            <person name="Hildebrand F."/>
            <person name="Pallen M.J."/>
        </authorList>
    </citation>
    <scope>NUCLEOTIDE SEQUENCE</scope>
    <source>
        <strain evidence="4">ChiSjej5B23-15282</strain>
    </source>
</reference>
<feature type="domain" description="Calcineurin-like phosphoesterase" evidence="3">
    <location>
        <begin position="1"/>
        <end position="148"/>
    </location>
</feature>
<dbReference type="CDD" id="cd00841">
    <property type="entry name" value="MPP_YfcE"/>
    <property type="match status" value="1"/>
</dbReference>
<dbReference type="SUPFAM" id="SSF56300">
    <property type="entry name" value="Metallo-dependent phosphatases"/>
    <property type="match status" value="1"/>
</dbReference>
<gene>
    <name evidence="4" type="ORF">H9981_03460</name>
</gene>
<dbReference type="NCBIfam" id="TIGR00040">
    <property type="entry name" value="yfcE"/>
    <property type="match status" value="1"/>
</dbReference>
<dbReference type="EMBL" id="DXFA01000065">
    <property type="protein sequence ID" value="HIX48063.1"/>
    <property type="molecule type" value="Genomic_DNA"/>
</dbReference>
<dbReference type="GO" id="GO:0016787">
    <property type="term" value="F:hydrolase activity"/>
    <property type="evidence" value="ECO:0007669"/>
    <property type="project" value="UniProtKB-UniRule"/>
</dbReference>
<reference evidence="4" key="2">
    <citation type="submission" date="2021-04" db="EMBL/GenBank/DDBJ databases">
        <authorList>
            <person name="Gilroy R."/>
        </authorList>
    </citation>
    <scope>NUCLEOTIDE SEQUENCE</scope>
    <source>
        <strain evidence="4">ChiSjej5B23-15282</strain>
    </source>
</reference>
<protein>
    <recommendedName>
        <fullName evidence="2">Phosphoesterase</fullName>
        <ecNumber evidence="2">3.1.4.-</ecNumber>
    </recommendedName>
</protein>
<dbReference type="InterPro" id="IPR041802">
    <property type="entry name" value="MPP_YfcE"/>
</dbReference>
<dbReference type="InterPro" id="IPR029052">
    <property type="entry name" value="Metallo-depent_PP-like"/>
</dbReference>
<proteinExistence type="inferred from homology"/>
<accession>A0A9D1VWG0</accession>
<dbReference type="Pfam" id="PF12850">
    <property type="entry name" value="Metallophos_2"/>
    <property type="match status" value="1"/>
</dbReference>
<dbReference type="PANTHER" id="PTHR11124">
    <property type="entry name" value="VACUOLAR SORTING PROTEIN VPS29"/>
    <property type="match status" value="1"/>
</dbReference>
<evidence type="ECO:0000313" key="4">
    <source>
        <dbReference type="EMBL" id="HIX48063.1"/>
    </source>
</evidence>
<dbReference type="Gene3D" id="3.60.21.10">
    <property type="match status" value="1"/>
</dbReference>
<dbReference type="GO" id="GO:0046872">
    <property type="term" value="F:metal ion binding"/>
    <property type="evidence" value="ECO:0007669"/>
    <property type="project" value="UniProtKB-KW"/>
</dbReference>
<keyword evidence="2" id="KW-0479">Metal-binding</keyword>
<evidence type="ECO:0000256" key="2">
    <source>
        <dbReference type="RuleBase" id="RU362039"/>
    </source>
</evidence>
<organism evidence="4 5">
    <name type="scientific">Candidatus Mediterraneibacter caccavium</name>
    <dbReference type="NCBI Taxonomy" id="2838661"/>
    <lineage>
        <taxon>Bacteria</taxon>
        <taxon>Bacillati</taxon>
        <taxon>Bacillota</taxon>
        <taxon>Clostridia</taxon>
        <taxon>Lachnospirales</taxon>
        <taxon>Lachnospiraceae</taxon>
        <taxon>Mediterraneibacter</taxon>
    </lineage>
</organism>
<dbReference type="InterPro" id="IPR024654">
    <property type="entry name" value="Calcineurin-like_PHP_lpxH"/>
</dbReference>
<evidence type="ECO:0000313" key="5">
    <source>
        <dbReference type="Proteomes" id="UP000824243"/>
    </source>
</evidence>